<keyword evidence="3" id="KW-1185">Reference proteome</keyword>
<dbReference type="STRING" id="1223545.GS4_14_01320"/>
<dbReference type="InterPro" id="IPR024244">
    <property type="entry name" value="DUF2537"/>
</dbReference>
<keyword evidence="1" id="KW-0472">Membrane</keyword>
<feature type="transmembrane region" description="Helical" evidence="1">
    <location>
        <begin position="6"/>
        <end position="24"/>
    </location>
</feature>
<dbReference type="Pfam" id="PF10801">
    <property type="entry name" value="DUF2537"/>
    <property type="match status" value="1"/>
</dbReference>
<comment type="caution">
    <text evidence="2">The sequence shown here is derived from an EMBL/GenBank/DDBJ whole genome shotgun (WGS) entry which is preliminary data.</text>
</comment>
<keyword evidence="1" id="KW-0812">Transmembrane</keyword>
<sequence>MTGLMVSAIFAVFIAFLLVGVYELVGQLAQWVGVGAVGIVCIGVGWTLWDLRDRPVWRWIVWGTMIGLLAGIGSSIALLTMGR</sequence>
<feature type="transmembrane region" description="Helical" evidence="1">
    <location>
        <begin position="31"/>
        <end position="49"/>
    </location>
</feature>
<dbReference type="AlphaFoldDB" id="M0QI51"/>
<feature type="transmembrane region" description="Helical" evidence="1">
    <location>
        <begin position="61"/>
        <end position="81"/>
    </location>
</feature>
<dbReference type="EMBL" id="BANX01000014">
    <property type="protein sequence ID" value="GAC68300.1"/>
    <property type="molecule type" value="Genomic_DNA"/>
</dbReference>
<name>M0QI51_9ACTN</name>
<organism evidence="2 3">
    <name type="scientific">Gordonia soli NBRC 108243</name>
    <dbReference type="NCBI Taxonomy" id="1223545"/>
    <lineage>
        <taxon>Bacteria</taxon>
        <taxon>Bacillati</taxon>
        <taxon>Actinomycetota</taxon>
        <taxon>Actinomycetes</taxon>
        <taxon>Mycobacteriales</taxon>
        <taxon>Gordoniaceae</taxon>
        <taxon>Gordonia</taxon>
    </lineage>
</organism>
<gene>
    <name evidence="2" type="ORF">GS4_14_01320</name>
</gene>
<dbReference type="eggNOG" id="ENOG5032AZG">
    <property type="taxonomic scope" value="Bacteria"/>
</dbReference>
<reference evidence="2 3" key="1">
    <citation type="submission" date="2013-01" db="EMBL/GenBank/DDBJ databases">
        <title>Whole genome shotgun sequence of Gordonia soli NBRC 108243.</title>
        <authorList>
            <person name="Isaki-Nakamura S."/>
            <person name="Hosoyama A."/>
            <person name="Tsuchikane K."/>
            <person name="Ando Y."/>
            <person name="Baba S."/>
            <person name="Ohji S."/>
            <person name="Hamada M."/>
            <person name="Tamura T."/>
            <person name="Yamazoe A."/>
            <person name="Yamazaki S."/>
            <person name="Fujita N."/>
        </authorList>
    </citation>
    <scope>NUCLEOTIDE SEQUENCE [LARGE SCALE GENOMIC DNA]</scope>
    <source>
        <strain evidence="2 3">NBRC 108243</strain>
    </source>
</reference>
<protein>
    <recommendedName>
        <fullName evidence="4">DUF2537 domain-containing protein</fullName>
    </recommendedName>
</protein>
<dbReference type="Proteomes" id="UP000011666">
    <property type="component" value="Unassembled WGS sequence"/>
</dbReference>
<evidence type="ECO:0008006" key="4">
    <source>
        <dbReference type="Google" id="ProtNLM"/>
    </source>
</evidence>
<evidence type="ECO:0000256" key="1">
    <source>
        <dbReference type="SAM" id="Phobius"/>
    </source>
</evidence>
<proteinExistence type="predicted"/>
<evidence type="ECO:0000313" key="2">
    <source>
        <dbReference type="EMBL" id="GAC68300.1"/>
    </source>
</evidence>
<accession>M0QI51</accession>
<keyword evidence="1" id="KW-1133">Transmembrane helix</keyword>
<evidence type="ECO:0000313" key="3">
    <source>
        <dbReference type="Proteomes" id="UP000011666"/>
    </source>
</evidence>